<dbReference type="SUPFAM" id="SSF51735">
    <property type="entry name" value="NAD(P)-binding Rossmann-fold domains"/>
    <property type="match status" value="1"/>
</dbReference>
<evidence type="ECO:0000259" key="5">
    <source>
        <dbReference type="Pfam" id="PF18317"/>
    </source>
</evidence>
<dbReference type="InterPro" id="IPR006151">
    <property type="entry name" value="Shikm_DH/Glu-tRNA_Rdtase"/>
</dbReference>
<evidence type="ECO:0008006" key="8">
    <source>
        <dbReference type="Google" id="ProtNLM"/>
    </source>
</evidence>
<dbReference type="OrthoDB" id="4415835at2759"/>
<dbReference type="InterPro" id="IPR027417">
    <property type="entry name" value="P-loop_NTPase"/>
</dbReference>
<dbReference type="Gene3D" id="3.40.50.720">
    <property type="entry name" value="NAD(P)-binding Rossmann-like Domain"/>
    <property type="match status" value="1"/>
</dbReference>
<comment type="caution">
    <text evidence="6">The sequence shown here is derived from an EMBL/GenBank/DDBJ whole genome shotgun (WGS) entry which is preliminary data.</text>
</comment>
<dbReference type="Gene3D" id="3.40.50.10860">
    <property type="entry name" value="Leucine Dehydrogenase, chain A, domain 1"/>
    <property type="match status" value="1"/>
</dbReference>
<dbReference type="Proteomes" id="UP001152607">
    <property type="component" value="Unassembled WGS sequence"/>
</dbReference>
<dbReference type="GO" id="GO:0003855">
    <property type="term" value="F:3-dehydroquinate dehydratase activity"/>
    <property type="evidence" value="ECO:0007669"/>
    <property type="project" value="InterPro"/>
</dbReference>
<dbReference type="Pfam" id="PF08501">
    <property type="entry name" value="Shikimate_dh_N"/>
    <property type="match status" value="1"/>
</dbReference>
<evidence type="ECO:0000256" key="1">
    <source>
        <dbReference type="ARBA" id="ARBA00006477"/>
    </source>
</evidence>
<dbReference type="SUPFAM" id="SSF52540">
    <property type="entry name" value="P-loop containing nucleoside triphosphate hydrolases"/>
    <property type="match status" value="1"/>
</dbReference>
<dbReference type="PANTHER" id="PTHR21089:SF1">
    <property type="entry name" value="BIFUNCTIONAL 3-DEHYDROQUINATE DEHYDRATASE_SHIKIMATE DEHYDROGENASE, CHLOROPLASTIC"/>
    <property type="match status" value="1"/>
</dbReference>
<accession>A0A9W4U8T1</accession>
<dbReference type="InterPro" id="IPR013708">
    <property type="entry name" value="Shikimate_DH-bd_N"/>
</dbReference>
<reference evidence="6" key="1">
    <citation type="submission" date="2023-01" db="EMBL/GenBank/DDBJ databases">
        <authorList>
            <person name="Van Ghelder C."/>
            <person name="Rancurel C."/>
        </authorList>
    </citation>
    <scope>NUCLEOTIDE SEQUENCE</scope>
    <source>
        <strain evidence="6">CNCM I-4278</strain>
    </source>
</reference>
<dbReference type="InterPro" id="IPR013785">
    <property type="entry name" value="Aldolase_TIM"/>
</dbReference>
<dbReference type="InterPro" id="IPR022893">
    <property type="entry name" value="Shikimate_DH_fam"/>
</dbReference>
<dbReference type="CDD" id="cd01065">
    <property type="entry name" value="NAD_bind_Shikimate_DH"/>
    <property type="match status" value="1"/>
</dbReference>
<dbReference type="EMBL" id="CAOQHR010000002">
    <property type="protein sequence ID" value="CAI6299666.1"/>
    <property type="molecule type" value="Genomic_DNA"/>
</dbReference>
<dbReference type="GO" id="GO:0004764">
    <property type="term" value="F:shikimate 3-dehydrogenase (NADP+) activity"/>
    <property type="evidence" value="ECO:0007669"/>
    <property type="project" value="InterPro"/>
</dbReference>
<keyword evidence="7" id="KW-1185">Reference proteome</keyword>
<dbReference type="Gene3D" id="3.20.20.70">
    <property type="entry name" value="Aldolase class I"/>
    <property type="match status" value="1"/>
</dbReference>
<protein>
    <recommendedName>
        <fullName evidence="8">Quinate repressor protein</fullName>
    </recommendedName>
</protein>
<dbReference type="GO" id="GO:0019632">
    <property type="term" value="P:shikimate metabolic process"/>
    <property type="evidence" value="ECO:0007669"/>
    <property type="project" value="TreeGrafter"/>
</dbReference>
<dbReference type="PANTHER" id="PTHR21089">
    <property type="entry name" value="SHIKIMATE DEHYDROGENASE"/>
    <property type="match status" value="1"/>
</dbReference>
<organism evidence="6 7">
    <name type="scientific">Periconia digitata</name>
    <dbReference type="NCBI Taxonomy" id="1303443"/>
    <lineage>
        <taxon>Eukaryota</taxon>
        <taxon>Fungi</taxon>
        <taxon>Dikarya</taxon>
        <taxon>Ascomycota</taxon>
        <taxon>Pezizomycotina</taxon>
        <taxon>Dothideomycetes</taxon>
        <taxon>Pleosporomycetidae</taxon>
        <taxon>Pleosporales</taxon>
        <taxon>Massarineae</taxon>
        <taxon>Periconiaceae</taxon>
        <taxon>Periconia</taxon>
    </lineage>
</organism>
<evidence type="ECO:0000256" key="2">
    <source>
        <dbReference type="ARBA" id="ARBA00009349"/>
    </source>
</evidence>
<feature type="domain" description="Quinate/shikimate 5-dehydrogenase/glutamyl-tRNA reductase" evidence="3">
    <location>
        <begin position="618"/>
        <end position="670"/>
    </location>
</feature>
<evidence type="ECO:0000259" key="3">
    <source>
        <dbReference type="Pfam" id="PF01488"/>
    </source>
</evidence>
<dbReference type="PRINTS" id="PR01100">
    <property type="entry name" value="SHIKIMTKNASE"/>
</dbReference>
<feature type="domain" description="SDH C-terminal" evidence="5">
    <location>
        <begin position="772"/>
        <end position="801"/>
    </location>
</feature>
<dbReference type="CDD" id="cd00502">
    <property type="entry name" value="DHQase_I"/>
    <property type="match status" value="1"/>
</dbReference>
<dbReference type="Pfam" id="PF18317">
    <property type="entry name" value="SDH_C"/>
    <property type="match status" value="1"/>
</dbReference>
<dbReference type="InterPro" id="IPR041121">
    <property type="entry name" value="SDH_C"/>
</dbReference>
<dbReference type="Pfam" id="PF01488">
    <property type="entry name" value="Shikimate_DH"/>
    <property type="match status" value="1"/>
</dbReference>
<dbReference type="Gene3D" id="3.40.50.300">
    <property type="entry name" value="P-loop containing nucleotide triphosphate hydrolases"/>
    <property type="match status" value="1"/>
</dbReference>
<gene>
    <name evidence="6" type="ORF">PDIGIT_LOCUS2786</name>
</gene>
<dbReference type="SUPFAM" id="SSF51569">
    <property type="entry name" value="Aldolase"/>
    <property type="match status" value="1"/>
</dbReference>
<dbReference type="InterPro" id="IPR001381">
    <property type="entry name" value="DHquinase_I"/>
</dbReference>
<evidence type="ECO:0000313" key="7">
    <source>
        <dbReference type="Proteomes" id="UP001152607"/>
    </source>
</evidence>
<dbReference type="Pfam" id="PF01487">
    <property type="entry name" value="DHquinase_I"/>
    <property type="match status" value="1"/>
</dbReference>
<proteinExistence type="inferred from homology"/>
<evidence type="ECO:0000313" key="6">
    <source>
        <dbReference type="EMBL" id="CAI6299666.1"/>
    </source>
</evidence>
<evidence type="ECO:0000259" key="4">
    <source>
        <dbReference type="Pfam" id="PF08501"/>
    </source>
</evidence>
<sequence length="809" mass="89428">MEGVSRQGTFEGHKRTSLSARTNCAYSPDASILLVGIRGTGRSTLALVASTSLRFNLVDSEKIFHAKHGQTRTAYVAAHGSDEYRRQEVELLRSILTQHPKRAVIICGSGSVEGSGQELVRNFATSHPVIFILRDAGDISRYLGSCDEDFVSDLVHRSTPTFRTLSNLEFYNLSDSAIAMHGKDQAGQPSLLLKNVERDFLQLCSSAREHRPGVYTNKAQHSLSAVPLERRFFTYCLSLPIELALKFAEQTRGVDILVDAIELTIDIAPLCSANSLSHSIATQITRQYFVTRRSFQLPIIIHVISSMERGLQDLLAREIYLEVVAHALRLAPDYLTVDFHLDDADISQVRSARGHTRIIGHYLETSPSSNYWSSPQIWSLLQRMRRSQCDLIRLCQTATSRADNQGVREFIHSAKSSEKTDAPIIAYNTGRHGRQSCYLNQILTPVTHPLLRNPAQIGGDDRSWLLTIQESQSALYSSYTFEPQFFGILGADVLASLSPAMHNCAFESFQLPHKYSTLQCSSLKDLKTLVHDTRFGGASITSPFKQEIIPVLDHLSQSARAIGAVNTLIPLRSNGLDGLLARNETGPAVALYGDNTDWIGIYNCVRRHLSPVNAIRTNTTALVIGAGGMAHACVYSMIRLGIRAVFVCNRTEKRAQELACRFNGKTYSIDHNNVDNLIAGAAPDAPMCGPADVRVLPPTHSPWPTGFAPPTVIVSCVRSAAPDGPEDLDVPDEWLANQTGGVLIELSYDSLETKFIRKARTFSSRGWITVHGLQVLPEQGIAQFELFTGRRAPENVMRAQMTQRYTQLA</sequence>
<dbReference type="SUPFAM" id="SSF53223">
    <property type="entry name" value="Aminoacid dehydrogenase-like, N-terminal domain"/>
    <property type="match status" value="1"/>
</dbReference>
<dbReference type="AlphaFoldDB" id="A0A9W4U8T1"/>
<dbReference type="InterPro" id="IPR046346">
    <property type="entry name" value="Aminoacid_DH-like_N_sf"/>
</dbReference>
<comment type="similarity">
    <text evidence="2">In the N-terminal section; belongs to the shikimate kinase family.</text>
</comment>
<dbReference type="InterPro" id="IPR036291">
    <property type="entry name" value="NAD(P)-bd_dom_sf"/>
</dbReference>
<comment type="similarity">
    <text evidence="1">In the 2nd section; belongs to the type-I 3-dehydroquinase family.</text>
</comment>
<name>A0A9W4U8T1_9PLEO</name>
<feature type="domain" description="Shikimate dehydrogenase substrate binding N-terminal" evidence="4">
    <location>
        <begin position="488"/>
        <end position="568"/>
    </location>
</feature>
<dbReference type="Pfam" id="PF01202">
    <property type="entry name" value="SKI"/>
    <property type="match status" value="1"/>
</dbReference>
<dbReference type="GO" id="GO:0009423">
    <property type="term" value="P:chorismate biosynthetic process"/>
    <property type="evidence" value="ECO:0007669"/>
    <property type="project" value="TreeGrafter"/>
</dbReference>
<dbReference type="InterPro" id="IPR031322">
    <property type="entry name" value="Shikimate/glucono_kinase"/>
</dbReference>